<feature type="repeat" description="NHL" evidence="3">
    <location>
        <begin position="91"/>
        <end position="127"/>
    </location>
</feature>
<feature type="repeat" description="NHL" evidence="3">
    <location>
        <begin position="468"/>
        <end position="504"/>
    </location>
</feature>
<dbReference type="Proteomes" id="UP000005262">
    <property type="component" value="Chromosome"/>
</dbReference>
<dbReference type="PANTHER" id="PTHR24104">
    <property type="entry name" value="E3 UBIQUITIN-PROTEIN LIGASE NHLRC1-RELATED"/>
    <property type="match status" value="1"/>
</dbReference>
<evidence type="ECO:0000256" key="4">
    <source>
        <dbReference type="SAM" id="MobiDB-lite"/>
    </source>
</evidence>
<dbReference type="Pfam" id="PF04122">
    <property type="entry name" value="CW_binding_2"/>
    <property type="match status" value="3"/>
</dbReference>
<dbReference type="GO" id="GO:0008270">
    <property type="term" value="F:zinc ion binding"/>
    <property type="evidence" value="ECO:0007669"/>
    <property type="project" value="UniProtKB-KW"/>
</dbReference>
<protein>
    <submittedName>
        <fullName evidence="6">Conserved repeat protein</fullName>
    </submittedName>
</protein>
<dbReference type="InterPro" id="IPR050952">
    <property type="entry name" value="TRIM-NHL_E3_ligases"/>
</dbReference>
<feature type="repeat" description="NHL" evidence="3">
    <location>
        <begin position="1203"/>
        <end position="1242"/>
    </location>
</feature>
<dbReference type="GO" id="GO:0030313">
    <property type="term" value="C:cell envelope"/>
    <property type="evidence" value="ECO:0007669"/>
    <property type="project" value="UniProtKB-SubCell"/>
</dbReference>
<dbReference type="STRING" id="768704.Desmer_1347"/>
<dbReference type="InterPro" id="IPR007253">
    <property type="entry name" value="Cell_wall-bd_2"/>
</dbReference>
<dbReference type="KEGG" id="dmi:Desmer_1347"/>
<feature type="repeat" description="NHL" evidence="3">
    <location>
        <begin position="241"/>
        <end position="268"/>
    </location>
</feature>
<feature type="compositionally biased region" description="Gly residues" evidence="4">
    <location>
        <begin position="1465"/>
        <end position="1474"/>
    </location>
</feature>
<gene>
    <name evidence="6" type="ordered locus">Desmer_1347</name>
</gene>
<dbReference type="Gene3D" id="2.60.40.1120">
    <property type="entry name" value="Carboxypeptidase-like, regulatory domain"/>
    <property type="match status" value="1"/>
</dbReference>
<feature type="repeat" description="NHL" evidence="3">
    <location>
        <begin position="1109"/>
        <end position="1148"/>
    </location>
</feature>
<feature type="compositionally biased region" description="Low complexity" evidence="4">
    <location>
        <begin position="1475"/>
        <end position="1486"/>
    </location>
</feature>
<feature type="repeat" description="NHL" evidence="3">
    <location>
        <begin position="557"/>
        <end position="600"/>
    </location>
</feature>
<proteinExistence type="predicted"/>
<feature type="repeat" description="NHL" evidence="3">
    <location>
        <begin position="1059"/>
        <end position="1099"/>
    </location>
</feature>
<dbReference type="NCBIfam" id="TIGR02543">
    <property type="entry name" value="List_Bact_rpt"/>
    <property type="match status" value="4"/>
</dbReference>
<feature type="repeat" description="NHL" evidence="3">
    <location>
        <begin position="145"/>
        <end position="173"/>
    </location>
</feature>
<dbReference type="HOGENOM" id="CLU_003066_0_0_9"/>
<feature type="repeat" description="NHL" evidence="3">
    <location>
        <begin position="514"/>
        <end position="553"/>
    </location>
</feature>
<dbReference type="Gene3D" id="2.120.10.30">
    <property type="entry name" value="TolB, C-terminal domain"/>
    <property type="match status" value="10"/>
</dbReference>
<dbReference type="InterPro" id="IPR011042">
    <property type="entry name" value="6-blade_b-propeller_TolB-like"/>
</dbReference>
<accession>J7IT66</accession>
<feature type="repeat" description="NHL" evidence="3">
    <location>
        <begin position="919"/>
        <end position="958"/>
    </location>
</feature>
<dbReference type="SUPFAM" id="SSF49464">
    <property type="entry name" value="Carboxypeptidase regulatory domain-like"/>
    <property type="match status" value="1"/>
</dbReference>
<feature type="region of interest" description="Disordered" evidence="4">
    <location>
        <begin position="1049"/>
        <end position="1070"/>
    </location>
</feature>
<dbReference type="RefSeq" id="WP_014902273.1">
    <property type="nucleotide sequence ID" value="NC_018515.1"/>
</dbReference>
<evidence type="ECO:0000313" key="6">
    <source>
        <dbReference type="EMBL" id="AFQ43354.1"/>
    </source>
</evidence>
<name>J7IT66_DESMD</name>
<dbReference type="InterPro" id="IPR013378">
    <property type="entry name" value="InlB-like_B-rpt"/>
</dbReference>
<feature type="repeat" description="NHL" evidence="3">
    <location>
        <begin position="773"/>
        <end position="816"/>
    </location>
</feature>
<reference evidence="6 7" key="1">
    <citation type="journal article" date="2012" name="J. Bacteriol.">
        <title>Complete genome sequences of Desulfosporosinus orientis DSM765T, Desulfosporosinus youngiae DSM17734T, Desulfosporosinus meridiei DSM13257T, and Desulfosporosinus acidiphilus DSM22704T.</title>
        <authorList>
            <person name="Pester M."/>
            <person name="Brambilla E."/>
            <person name="Alazard D."/>
            <person name="Rattei T."/>
            <person name="Weinmaier T."/>
            <person name="Han J."/>
            <person name="Lucas S."/>
            <person name="Lapidus A."/>
            <person name="Cheng J.F."/>
            <person name="Goodwin L."/>
            <person name="Pitluck S."/>
            <person name="Peters L."/>
            <person name="Ovchinnikova G."/>
            <person name="Teshima H."/>
            <person name="Detter J.C."/>
            <person name="Han C.S."/>
            <person name="Tapia R."/>
            <person name="Land M.L."/>
            <person name="Hauser L."/>
            <person name="Kyrpides N.C."/>
            <person name="Ivanova N.N."/>
            <person name="Pagani I."/>
            <person name="Huntmann M."/>
            <person name="Wei C.L."/>
            <person name="Davenport K.W."/>
            <person name="Daligault H."/>
            <person name="Chain P.S."/>
            <person name="Chen A."/>
            <person name="Mavromatis K."/>
            <person name="Markowitz V."/>
            <person name="Szeto E."/>
            <person name="Mikhailova N."/>
            <person name="Pati A."/>
            <person name="Wagner M."/>
            <person name="Woyke T."/>
            <person name="Ollivier B."/>
            <person name="Klenk H.P."/>
            <person name="Spring S."/>
            <person name="Loy A."/>
        </authorList>
    </citation>
    <scope>NUCLEOTIDE SEQUENCE [LARGE SCALE GENOMIC DNA]</scope>
    <source>
        <strain evidence="7">ATCC BAA-275 / DSM 13257 / NCIMB 13706 / S10</strain>
    </source>
</reference>
<feature type="repeat" description="NHL" evidence="3">
    <location>
        <begin position="966"/>
        <end position="1005"/>
    </location>
</feature>
<dbReference type="InterPro" id="IPR008969">
    <property type="entry name" value="CarboxyPept-like_regulatory"/>
</dbReference>
<evidence type="ECO:0000256" key="3">
    <source>
        <dbReference type="PROSITE-ProRule" id="PRU00504"/>
    </source>
</evidence>
<feature type="repeat" description="NHL" evidence="3">
    <location>
        <begin position="276"/>
        <end position="315"/>
    </location>
</feature>
<feature type="repeat" description="NHL" evidence="3">
    <location>
        <begin position="185"/>
        <end position="220"/>
    </location>
</feature>
<dbReference type="PANTHER" id="PTHR24104:SF25">
    <property type="entry name" value="PROTEIN LIN-41"/>
    <property type="match status" value="1"/>
</dbReference>
<dbReference type="EMBL" id="CP003629">
    <property type="protein sequence ID" value="AFQ43354.1"/>
    <property type="molecule type" value="Genomic_DNA"/>
</dbReference>
<reference evidence="7" key="2">
    <citation type="submission" date="2012-08" db="EMBL/GenBank/DDBJ databases">
        <title>Finished genome of Desulfosporosinus meridiei DSM 13257.</title>
        <authorList>
            <person name="Huntemann M."/>
            <person name="Wei C.-L."/>
            <person name="Han J."/>
            <person name="Detter J.C."/>
            <person name="Han C."/>
            <person name="Davenport K."/>
            <person name="Daligault H."/>
            <person name="Erkkila T."/>
            <person name="Gu W."/>
            <person name="Munk A.C.C."/>
            <person name="Teshima H."/>
            <person name="Xu Y."/>
            <person name="Chain P."/>
            <person name="Tapia R."/>
            <person name="Chen A."/>
            <person name="Krypides N."/>
            <person name="Mavromatis K."/>
            <person name="Markowitz V."/>
            <person name="Szeto E."/>
            <person name="Ivanova N."/>
            <person name="Mikhailova N."/>
            <person name="Ovchinnikova G."/>
            <person name="Pagani I."/>
            <person name="Pati A."/>
            <person name="Goodwin L."/>
            <person name="Peters L."/>
            <person name="Pitluck S."/>
            <person name="Woyke T."/>
            <person name="Pester M."/>
            <person name="Spring S."/>
            <person name="Ollivier B."/>
            <person name="Rattei T."/>
            <person name="Klenk H.-P."/>
            <person name="Wagner M."/>
            <person name="Loy A."/>
        </authorList>
    </citation>
    <scope>NUCLEOTIDE SEQUENCE [LARGE SCALE GENOMIC DNA]</scope>
    <source>
        <strain evidence="7">ATCC BAA-275 / DSM 13257 / NCIMB 13706 / S10</strain>
    </source>
</reference>
<dbReference type="Pfam" id="PF09479">
    <property type="entry name" value="Flg_new"/>
    <property type="match status" value="4"/>
</dbReference>
<dbReference type="InterPro" id="IPR042229">
    <property type="entry name" value="Listeria/Bacterioides_rpt_sf"/>
</dbReference>
<dbReference type="eggNOG" id="COG3391">
    <property type="taxonomic scope" value="Bacteria"/>
</dbReference>
<comment type="subcellular location">
    <subcellularLocation>
        <location evidence="1">Cell envelope</location>
    </subcellularLocation>
</comment>
<evidence type="ECO:0000313" key="7">
    <source>
        <dbReference type="Proteomes" id="UP000005262"/>
    </source>
</evidence>
<dbReference type="CDD" id="cd14955">
    <property type="entry name" value="NHL_like_4"/>
    <property type="match status" value="4"/>
</dbReference>
<dbReference type="Gene3D" id="2.60.40.4270">
    <property type="entry name" value="Listeria-Bacteroides repeat domain"/>
    <property type="match status" value="4"/>
</dbReference>
<feature type="repeat" description="NHL" evidence="3">
    <location>
        <begin position="688"/>
        <end position="722"/>
    </location>
</feature>
<keyword evidence="5" id="KW-0732">Signal</keyword>
<feature type="repeat" description="NHL" evidence="3">
    <location>
        <begin position="1013"/>
        <end position="1052"/>
    </location>
</feature>
<feature type="chain" id="PRO_5003793811" evidence="5">
    <location>
        <begin position="28"/>
        <end position="2025"/>
    </location>
</feature>
<feature type="repeat" description="NHL" evidence="3">
    <location>
        <begin position="370"/>
        <end position="409"/>
    </location>
</feature>
<dbReference type="SUPFAM" id="SSF101898">
    <property type="entry name" value="NHL repeat"/>
    <property type="match status" value="5"/>
</dbReference>
<sequence>MRVFRKSVSLLMILALALTLFPLGNKAALAGTASAFRPFIPAQQWFFESPKAVAVDGSDIYVGTSAGDISPYQITKVSSTGELLESWGIQGSENGQIDELTDIAVDGDGNVYVADSGNNRVQKFSSAGDFIMMLESSGNAEYPMSPRGVAADSDGNIYVTYETDNRVEKFDSSGQVDSDWWNQAAGDYQFSQPTDIAVDKDGNVYVADTDMGRIVQFTSAGDLLLMFGEEDEDGEDQLIEPIGVAVDSSGNVYAVDAHTKQILKFNASGNLLLNWGGEGRDDDQFDDPCSIAVDSGDQIYVADSENNRIQKFASSGDFLKKWGRGGSADGEFSLPFGIARDSEGNIYVSDTTNNRIEKFDSTGAFVTTWGSFGKDNHQLDMPMGIVVDPDDNVYVADMNNNRIQKFDASGGYLATIESSEETDLSINKPMGLAADGSGIFVTELMNHRVQKFASSGASLGTLGGTDPGTGPGEFAAPGSVAVDSAGNIYVLDTQNSRVQKFREFSAEGFEREWGSFGSEDGQFINPNGIAVDSAGNVYVSDGGNYRIQKFSSSGEFLEKWGSPGVDAGQFLMPGSVMVDGNNSIYVVDSGNNRIQKLGGTAPIRYRVTFDSNGGSTVAAIGDIAANGTVTLPAAPTKAGFTFAGWYTDNGAFAHGFTSSTPVTGNITVYAKWTAVPAPSGFIPIIPNGQWFFDVPRAAAVDSSSNIYIVDSNRHQIKKLSSMGEILATWGSYGNENGQMNVPGHIALDSEDNVYVADTGNNRIQKFSSTGEYLMKFGSSGSGEGQFRNPKSVTVDSAGNIYVADTTNKRIQKFDSDGAFILEWETSPASGDYQLNQLTDIAVDIHDYVYVVDANDQRVHKFTSAGVYVGAIGGPGGTGDPLNLPLGLTVDQEGYIYVADALNYQIQKYSAEGEFLAKWGSQGVGNVQFGAPQDVATDSSGNVYVVDSGNKRIQKFDSSGSFLKKWGSNGSDQGEFNRPQGIAVDSEGNIYVADSNNHRIQKFNAAGAFMTTWGSFGTELGQFNSPKGIAVDSNGNVYVADVENDRVQKFDSMGGNPQGFGSTGTDEGEFKKPSGVAVDSDGNIYVVEAMNHRMQKFDSAFQPQYTWGGTGYGNGDGQFNSPSGVTVDSSGNIYVLDNNNNRVQKFDANGEFVLKWGSPGAGDSQFLFPHGIAVDSAGNVYVADTSANWIRKYTPEGTLLAKWGTRGNSAGQFDNPYGIAADSAGNVYVADTNNNRIQKLAPAYTVTFDSNGGSPVAAISNVTANATVTLPAAPTKEGYTFAGWYTDNGVFAQAFTAATPVTGNLTVYAKWTAASATHTVTFDSNGGSPVVAISNVTANATVTLPVAPTKEGYTFAGWYTDNGVFAQAFTASTPVTGSITVYAKWTAASATHTVTFNSNGGSPVAAISNVTANATVTLPAAPTKEGYTFAGWYTDNGVFAQAFTASTPVTADLTVYAKWTRNSSGGNDGGGGSGGSTSTPTPATVTGNVKNSSNGSTVANITAAVTRDSKNRLTLTMPADQLVVVKQPNGTTTPLIDDVSKVSIVGENGTALTVSAKGTLQVSGLAQGTDHTYTISYDFGKGQKINLGTLAIKIDKKGNVSELTVTLIDPYGILTDGATGEVIAGAQVTLYYADTARNKAADKTPGALVELPVLKDFEPNNNKNPQISDENGAYGFMVYPTTDYYLVAGKEGYEEYKSPTISVEQDLVKWDIQMIKASTGVNRLAGLNQVDTALAIAQATFPGKLNQVVLATADNYPDALAGSVLAYQLNAPILLVGSQEADQEKVMEYLNNSLNLTGEVYILGGTAVVSRDMEAKIQAGGFSRITRLAGIDRYETALKIAEHLGVKSGTPVILAYGESYPDALSVSSIAARMQSPIFLVPQDGLSGDIKEAIARIMPSKVYIIGGTAVVSPAVEAQAAELTSLDKTKIVRIGGQDAYETSLAVANYFNESGSSLCLATGNNFPDALTGSVYAAKHNAPIILVDSSLSNSFIEYIKTRKLRGMTLFGGTAVVNTGIEEQLRSLLEK</sequence>
<feature type="repeat" description="NHL" evidence="3">
    <location>
        <begin position="323"/>
        <end position="362"/>
    </location>
</feature>
<evidence type="ECO:0000256" key="2">
    <source>
        <dbReference type="ARBA" id="ARBA00022737"/>
    </source>
</evidence>
<dbReference type="SUPFAM" id="SSF63825">
    <property type="entry name" value="YWTD domain"/>
    <property type="match status" value="1"/>
</dbReference>
<feature type="region of interest" description="Disordered" evidence="4">
    <location>
        <begin position="1463"/>
        <end position="1491"/>
    </location>
</feature>
<dbReference type="InterPro" id="IPR001258">
    <property type="entry name" value="NHL_repeat"/>
</dbReference>
<dbReference type="Pfam" id="PF01436">
    <property type="entry name" value="NHL"/>
    <property type="match status" value="15"/>
</dbReference>
<dbReference type="eggNOG" id="COG2247">
    <property type="taxonomic scope" value="Bacteria"/>
</dbReference>
<feature type="repeat" description="NHL" evidence="3">
    <location>
        <begin position="1156"/>
        <end position="1195"/>
    </location>
</feature>
<evidence type="ECO:0000256" key="1">
    <source>
        <dbReference type="ARBA" id="ARBA00004196"/>
    </source>
</evidence>
<evidence type="ECO:0000256" key="5">
    <source>
        <dbReference type="SAM" id="SignalP"/>
    </source>
</evidence>
<feature type="signal peptide" evidence="5">
    <location>
        <begin position="1"/>
        <end position="27"/>
    </location>
</feature>
<organism evidence="6 7">
    <name type="scientific">Desulfosporosinus meridiei (strain ATCC BAA-275 / DSM 13257 / KCTC 12902 / NCIMB 13706 / S10)</name>
    <dbReference type="NCBI Taxonomy" id="768704"/>
    <lineage>
        <taxon>Bacteria</taxon>
        <taxon>Bacillati</taxon>
        <taxon>Bacillota</taxon>
        <taxon>Clostridia</taxon>
        <taxon>Eubacteriales</taxon>
        <taxon>Desulfitobacteriaceae</taxon>
        <taxon>Desulfosporosinus</taxon>
    </lineage>
</organism>
<keyword evidence="7" id="KW-1185">Reference proteome</keyword>
<dbReference type="Gene3D" id="2.40.10.500">
    <property type="match status" value="1"/>
</dbReference>
<dbReference type="Gene3D" id="3.40.50.12090">
    <property type="match status" value="2"/>
</dbReference>
<feature type="repeat" description="NHL" evidence="3">
    <location>
        <begin position="871"/>
        <end position="911"/>
    </location>
</feature>
<dbReference type="PROSITE" id="PS51125">
    <property type="entry name" value="NHL"/>
    <property type="match status" value="21"/>
</dbReference>
<keyword evidence="2" id="KW-0677">Repeat</keyword>
<feature type="repeat" description="NHL" evidence="3">
    <location>
        <begin position="730"/>
        <end position="769"/>
    </location>
</feature>